<dbReference type="InterPro" id="IPR003018">
    <property type="entry name" value="GAF"/>
</dbReference>
<dbReference type="InterPro" id="IPR037522">
    <property type="entry name" value="HD_GYP_dom"/>
</dbReference>
<dbReference type="Pfam" id="PF13487">
    <property type="entry name" value="HD_5"/>
    <property type="match status" value="1"/>
</dbReference>
<dbReference type="HOGENOM" id="CLU_000445_92_13_7"/>
<name>B8FM89_DESAL</name>
<gene>
    <name evidence="2" type="ordered locus">Dalk_4245</name>
</gene>
<dbReference type="PANTHER" id="PTHR43155">
    <property type="entry name" value="CYCLIC DI-GMP PHOSPHODIESTERASE PA4108-RELATED"/>
    <property type="match status" value="1"/>
</dbReference>
<evidence type="ECO:0000313" key="3">
    <source>
        <dbReference type="Proteomes" id="UP000000739"/>
    </source>
</evidence>
<accession>B8FM89</accession>
<dbReference type="AlphaFoldDB" id="B8FM89"/>
<dbReference type="Gene3D" id="3.30.450.40">
    <property type="match status" value="1"/>
</dbReference>
<dbReference type="EMBL" id="CP001322">
    <property type="protein sequence ID" value="ACL05927.1"/>
    <property type="molecule type" value="Genomic_DNA"/>
</dbReference>
<reference evidence="2 3" key="1">
    <citation type="journal article" date="2012" name="Environ. Microbiol.">
        <title>The genome sequence of Desulfatibacillum alkenivorans AK-01: a blueprint for anaerobic alkane oxidation.</title>
        <authorList>
            <person name="Callaghan A.V."/>
            <person name="Morris B.E."/>
            <person name="Pereira I.A."/>
            <person name="McInerney M.J."/>
            <person name="Austin R.N."/>
            <person name="Groves J.T."/>
            <person name="Kukor J.J."/>
            <person name="Suflita J.M."/>
            <person name="Young L.Y."/>
            <person name="Zylstra G.J."/>
            <person name="Wawrik B."/>
        </authorList>
    </citation>
    <scope>NUCLEOTIDE SEQUENCE [LARGE SCALE GENOMIC DNA]</scope>
    <source>
        <strain evidence="2 3">AK-01</strain>
    </source>
</reference>
<dbReference type="InterPro" id="IPR029016">
    <property type="entry name" value="GAF-like_dom_sf"/>
</dbReference>
<dbReference type="SUPFAM" id="SSF55781">
    <property type="entry name" value="GAF domain-like"/>
    <property type="match status" value="1"/>
</dbReference>
<dbReference type="InterPro" id="IPR006674">
    <property type="entry name" value="HD_domain"/>
</dbReference>
<organism evidence="2 3">
    <name type="scientific">Desulfatibacillum aliphaticivorans</name>
    <dbReference type="NCBI Taxonomy" id="218208"/>
    <lineage>
        <taxon>Bacteria</taxon>
        <taxon>Pseudomonadati</taxon>
        <taxon>Thermodesulfobacteriota</taxon>
        <taxon>Desulfobacteria</taxon>
        <taxon>Desulfobacterales</taxon>
        <taxon>Desulfatibacillaceae</taxon>
        <taxon>Desulfatibacillum</taxon>
    </lineage>
</organism>
<proteinExistence type="predicted"/>
<dbReference type="SUPFAM" id="SSF109604">
    <property type="entry name" value="HD-domain/PDEase-like"/>
    <property type="match status" value="1"/>
</dbReference>
<protein>
    <submittedName>
        <fullName evidence="2">Metal dependent phosphohydrolase</fullName>
    </submittedName>
</protein>
<dbReference type="SMART" id="SM00471">
    <property type="entry name" value="HDc"/>
    <property type="match status" value="1"/>
</dbReference>
<evidence type="ECO:0000259" key="1">
    <source>
        <dbReference type="PROSITE" id="PS51832"/>
    </source>
</evidence>
<dbReference type="SMART" id="SM00065">
    <property type="entry name" value="GAF"/>
    <property type="match status" value="1"/>
</dbReference>
<dbReference type="InterPro" id="IPR003607">
    <property type="entry name" value="HD/PDEase_dom"/>
</dbReference>
<dbReference type="Pfam" id="PF01966">
    <property type="entry name" value="HD"/>
    <property type="match status" value="1"/>
</dbReference>
<keyword evidence="3" id="KW-1185">Reference proteome</keyword>
<dbReference type="RefSeq" id="WP_015948974.1">
    <property type="nucleotide sequence ID" value="NC_011768.1"/>
</dbReference>
<sequence length="492" mass="55055">MELHPQIERLNQIGIALSNEIQLEKLLALIVTEARGFTNADAGSLYTLEKDQLYFRIAQNDTLNGKGAKGAFKPVPIPLDSRSIAGYVALNGELLDIEDVYMLSDSLPFSFNRDFDQKNNYRSQSMLVVPMKEPDGEVLGVLQLINAKNDDGKVVPFPQSIISLTMSLASQAAVAIRNARLISYIKSLFEALIRYSASAIDARSPHTAGHSRRVAEYSTVIAQEINRLNDGPFKDIHFTADELERLSYSAWLHDLGKIGVPEAILDKHLRLPAGVEETIEERFNLCAAGLVIEAAAAGSKNPREDTAKEREALKADFQRLKNINRTNWLPDEDEEFLNRLRARTFYDAEGAERTLLTDGEMVYLAVKKGNLTPDEYKTMQGHVEHTLNIVKNIPFTGHLEAVPNIAASHHEMLNGTGYPRHLHDQEITLEARILAMVDIFDALTAIDRPYRKAAPPERACAILQSDVESGRLDKDVVDLFVSQRLWERITEK</sequence>
<dbReference type="KEGG" id="dal:Dalk_4245"/>
<dbReference type="PROSITE" id="PS51832">
    <property type="entry name" value="HD_GYP"/>
    <property type="match status" value="1"/>
</dbReference>
<dbReference type="CDD" id="cd00077">
    <property type="entry name" value="HDc"/>
    <property type="match status" value="1"/>
</dbReference>
<dbReference type="PANTHER" id="PTHR43155:SF2">
    <property type="entry name" value="CYCLIC DI-GMP PHOSPHODIESTERASE PA4108"/>
    <property type="match status" value="1"/>
</dbReference>
<dbReference type="Pfam" id="PF01590">
    <property type="entry name" value="GAF"/>
    <property type="match status" value="1"/>
</dbReference>
<evidence type="ECO:0000313" key="2">
    <source>
        <dbReference type="EMBL" id="ACL05927.1"/>
    </source>
</evidence>
<dbReference type="eggNOG" id="COG2203">
    <property type="taxonomic scope" value="Bacteria"/>
</dbReference>
<feature type="domain" description="HD-GYP" evidence="1">
    <location>
        <begin position="185"/>
        <end position="492"/>
    </location>
</feature>
<dbReference type="eggNOG" id="COG2206">
    <property type="taxonomic scope" value="Bacteria"/>
</dbReference>
<dbReference type="Gene3D" id="1.10.3210.10">
    <property type="entry name" value="Hypothetical protein af1432"/>
    <property type="match status" value="2"/>
</dbReference>
<dbReference type="Proteomes" id="UP000000739">
    <property type="component" value="Chromosome"/>
</dbReference>